<evidence type="ECO:0000256" key="7">
    <source>
        <dbReference type="ARBA" id="ARBA00023136"/>
    </source>
</evidence>
<dbReference type="PANTHER" id="PTHR34040">
    <property type="entry name" value="FLAGELLAR BIOSYNTHETIC PROTEIN FLIQ"/>
    <property type="match status" value="1"/>
</dbReference>
<dbReference type="GeneID" id="69601300"/>
<evidence type="ECO:0000256" key="1">
    <source>
        <dbReference type="ARBA" id="ARBA00004651"/>
    </source>
</evidence>
<dbReference type="PANTHER" id="PTHR34040:SF2">
    <property type="entry name" value="FLAGELLAR BIOSYNTHETIC PROTEIN FLIQ"/>
    <property type="match status" value="1"/>
</dbReference>
<keyword evidence="4 9" id="KW-1003">Cell membrane</keyword>
<dbReference type="GO" id="GO:0009306">
    <property type="term" value="P:protein secretion"/>
    <property type="evidence" value="ECO:0007669"/>
    <property type="project" value="InterPro"/>
</dbReference>
<reference evidence="10 11" key="1">
    <citation type="journal article" date="2012" name="BMC Genomics">
        <title>Comparative genomics of the classical Bordetella subspecies: the evolution and exchange of virulence-associated diversity amongst closely related pathogens.</title>
        <authorList>
            <person name="Park J."/>
            <person name="Zhang Y."/>
            <person name="Buboltz A.M."/>
            <person name="Zhang X."/>
            <person name="Schuster S.C."/>
            <person name="Ahuja U."/>
            <person name="Liu M."/>
            <person name="Miller J.F."/>
            <person name="Sebaihia M."/>
            <person name="Bentley S.D."/>
            <person name="Parkhill J."/>
            <person name="Harvill E.T."/>
        </authorList>
    </citation>
    <scope>NUCLEOTIDE SEQUENCE [LARGE SCALE GENOMIC DNA]</scope>
    <source>
        <strain evidence="10 11">253</strain>
    </source>
</reference>
<evidence type="ECO:0000256" key="6">
    <source>
        <dbReference type="ARBA" id="ARBA00022989"/>
    </source>
</evidence>
<comment type="similarity">
    <text evidence="2 9">Belongs to the FliQ/MopD/SpaQ family.</text>
</comment>
<evidence type="ECO:0000313" key="11">
    <source>
        <dbReference type="Proteomes" id="UP000007564"/>
    </source>
</evidence>
<evidence type="ECO:0000313" key="10">
    <source>
        <dbReference type="EMBL" id="CCJ52311.1"/>
    </source>
</evidence>
<keyword evidence="5 9" id="KW-0812">Transmembrane</keyword>
<keyword evidence="7 9" id="KW-0472">Membrane</keyword>
<gene>
    <name evidence="9 10" type="primary">fliQ</name>
    <name evidence="10" type="ORF">BN112_0393</name>
</gene>
<dbReference type="KEGG" id="bbh:BN112_0393"/>
<keyword evidence="10" id="KW-0966">Cell projection</keyword>
<feature type="transmembrane region" description="Helical" evidence="9">
    <location>
        <begin position="50"/>
        <end position="73"/>
    </location>
</feature>
<keyword evidence="6 9" id="KW-1133">Transmembrane helix</keyword>
<protein>
    <recommendedName>
        <fullName evidence="3 9">Flagellar biosynthetic protein FliQ</fullName>
    </recommendedName>
</protein>
<dbReference type="PRINTS" id="PR00952">
    <property type="entry name" value="TYPE3IMQPROT"/>
</dbReference>
<dbReference type="Pfam" id="PF01313">
    <property type="entry name" value="Bac_export_3"/>
    <property type="match status" value="1"/>
</dbReference>
<evidence type="ECO:0000256" key="2">
    <source>
        <dbReference type="ARBA" id="ARBA00006156"/>
    </source>
</evidence>
<name>A0A0C6NZM9_BORBO</name>
<accession>A0A0C6NZM9</accession>
<evidence type="ECO:0000256" key="9">
    <source>
        <dbReference type="RuleBase" id="RU364090"/>
    </source>
</evidence>
<evidence type="ECO:0000256" key="3">
    <source>
        <dbReference type="ARBA" id="ARBA00021718"/>
    </source>
</evidence>
<keyword evidence="10" id="KW-0282">Flagellum</keyword>
<keyword evidence="8 9" id="KW-0975">Bacterial flagellum</keyword>
<dbReference type="GO" id="GO:0009425">
    <property type="term" value="C:bacterial-type flagellum basal body"/>
    <property type="evidence" value="ECO:0007669"/>
    <property type="project" value="UniProtKB-SubCell"/>
</dbReference>
<dbReference type="GeneID" id="93203258"/>
<comment type="subcellular location">
    <subcellularLocation>
        <location evidence="1 9">Cell membrane</location>
        <topology evidence="1">Multi-pass membrane protein</topology>
    </subcellularLocation>
    <subcellularLocation>
        <location evidence="9">Bacterial flagellum basal body</location>
    </subcellularLocation>
</comment>
<dbReference type="GO" id="GO:0044780">
    <property type="term" value="P:bacterial-type flagellum assembly"/>
    <property type="evidence" value="ECO:0007669"/>
    <property type="project" value="InterPro"/>
</dbReference>
<sequence length="89" mass="9575">MTAETVMSMTYQALKVALALAGPLLLVTLIVGLVISIFQAATQINEMTLSFIPKLLAMCGTLVLLGPWLLGLLTDYIRQLIGQIPMLVS</sequence>
<dbReference type="InterPro" id="IPR006305">
    <property type="entry name" value="FliQ"/>
</dbReference>
<dbReference type="PIRSF" id="PIRSF004669">
    <property type="entry name" value="FliQ"/>
    <property type="match status" value="1"/>
</dbReference>
<dbReference type="NCBIfam" id="TIGR01402">
    <property type="entry name" value="fliQ"/>
    <property type="match status" value="1"/>
</dbReference>
<evidence type="ECO:0000256" key="5">
    <source>
        <dbReference type="ARBA" id="ARBA00022692"/>
    </source>
</evidence>
<evidence type="ECO:0000256" key="8">
    <source>
        <dbReference type="ARBA" id="ARBA00023143"/>
    </source>
</evidence>
<dbReference type="GO" id="GO:0005886">
    <property type="term" value="C:plasma membrane"/>
    <property type="evidence" value="ECO:0007669"/>
    <property type="project" value="UniProtKB-SubCell"/>
</dbReference>
<dbReference type="HOGENOM" id="CLU_164516_2_1_4"/>
<dbReference type="Proteomes" id="UP000007564">
    <property type="component" value="Chromosome"/>
</dbReference>
<dbReference type="RefSeq" id="WP_003811859.1">
    <property type="nucleotide sequence ID" value="NC_019382.1"/>
</dbReference>
<evidence type="ECO:0000256" key="4">
    <source>
        <dbReference type="ARBA" id="ARBA00022475"/>
    </source>
</evidence>
<dbReference type="InterPro" id="IPR002191">
    <property type="entry name" value="Bac_export_3"/>
</dbReference>
<dbReference type="AlphaFoldDB" id="A0A0C6NZM9"/>
<keyword evidence="10" id="KW-0969">Cilium</keyword>
<proteinExistence type="inferred from homology"/>
<organism evidence="10 11">
    <name type="scientific">Bordetella bronchiseptica 253</name>
    <dbReference type="NCBI Taxonomy" id="568707"/>
    <lineage>
        <taxon>Bacteria</taxon>
        <taxon>Pseudomonadati</taxon>
        <taxon>Pseudomonadota</taxon>
        <taxon>Betaproteobacteria</taxon>
        <taxon>Burkholderiales</taxon>
        <taxon>Alcaligenaceae</taxon>
        <taxon>Bordetella</taxon>
    </lineage>
</organism>
<comment type="function">
    <text evidence="9">Role in flagellar biosynthesis.</text>
</comment>
<dbReference type="EMBL" id="HE965806">
    <property type="protein sequence ID" value="CCJ52311.1"/>
    <property type="molecule type" value="Genomic_DNA"/>
</dbReference>